<gene>
    <name evidence="2" type="ORF">DFO77_11619</name>
</gene>
<name>A0A368UT44_9BACT</name>
<proteinExistence type="predicted"/>
<evidence type="ECO:0000313" key="2">
    <source>
        <dbReference type="EMBL" id="RCW31952.1"/>
    </source>
</evidence>
<reference evidence="2 3" key="1">
    <citation type="submission" date="2018-07" db="EMBL/GenBank/DDBJ databases">
        <title>Freshwater and sediment microbial communities from various areas in North America, analyzing microbe dynamics in response to fracking.</title>
        <authorList>
            <person name="Lamendella R."/>
        </authorList>
    </citation>
    <scope>NUCLEOTIDE SEQUENCE [LARGE SCALE GENOMIC DNA]</scope>
    <source>
        <strain evidence="2 3">160A</strain>
    </source>
</reference>
<keyword evidence="3" id="KW-1185">Reference proteome</keyword>
<sequence>MTGDPGTAWDMAVNGAIAGGIAGGAFGGYKGYRDAKALGNNPWTGKAVNPNTTNTTNSTSLHAAKRAIERNVNQNNINDALKNPIKVSDVKIDQLRRPSVKYIGKGATVIINPETGKVITVYPTSTQRLNSILKIKN</sequence>
<dbReference type="RefSeq" id="WP_114437328.1">
    <property type="nucleotide sequence ID" value="NZ_QPIZ01000016.1"/>
</dbReference>
<feature type="region of interest" description="Disordered" evidence="1">
    <location>
        <begin position="42"/>
        <end position="61"/>
    </location>
</feature>
<dbReference type="Proteomes" id="UP000252733">
    <property type="component" value="Unassembled WGS sequence"/>
</dbReference>
<evidence type="ECO:0000313" key="3">
    <source>
        <dbReference type="Proteomes" id="UP000252733"/>
    </source>
</evidence>
<protein>
    <submittedName>
        <fullName evidence="2">Uncharacterized protein</fullName>
    </submittedName>
</protein>
<comment type="caution">
    <text evidence="2">The sequence shown here is derived from an EMBL/GenBank/DDBJ whole genome shotgun (WGS) entry which is preliminary data.</text>
</comment>
<dbReference type="EMBL" id="QPIZ01000016">
    <property type="protein sequence ID" value="RCW31952.1"/>
    <property type="molecule type" value="Genomic_DNA"/>
</dbReference>
<organism evidence="2 3">
    <name type="scientific">Marinilabilia salmonicolor</name>
    <dbReference type="NCBI Taxonomy" id="989"/>
    <lineage>
        <taxon>Bacteria</taxon>
        <taxon>Pseudomonadati</taxon>
        <taxon>Bacteroidota</taxon>
        <taxon>Bacteroidia</taxon>
        <taxon>Marinilabiliales</taxon>
        <taxon>Marinilabiliaceae</taxon>
        <taxon>Marinilabilia</taxon>
    </lineage>
</organism>
<dbReference type="AlphaFoldDB" id="A0A368UT44"/>
<feature type="compositionally biased region" description="Low complexity" evidence="1">
    <location>
        <begin position="51"/>
        <end position="60"/>
    </location>
</feature>
<accession>A0A368UT44</accession>
<evidence type="ECO:0000256" key="1">
    <source>
        <dbReference type="SAM" id="MobiDB-lite"/>
    </source>
</evidence>